<protein>
    <recommendedName>
        <fullName evidence="5">MARVEL domain-containing protein</fullName>
    </recommendedName>
</protein>
<feature type="transmembrane region" description="Helical" evidence="2">
    <location>
        <begin position="60"/>
        <end position="81"/>
    </location>
</feature>
<feature type="transmembrane region" description="Helical" evidence="2">
    <location>
        <begin position="88"/>
        <end position="112"/>
    </location>
</feature>
<dbReference type="RefSeq" id="XP_040694874.1">
    <property type="nucleotide sequence ID" value="XM_040834069.1"/>
</dbReference>
<keyword evidence="4" id="KW-1185">Reference proteome</keyword>
<dbReference type="PANTHER" id="PTHR42083:SF1">
    <property type="entry name" value="MARVEL DOMAIN-CONTAINING PROTEIN"/>
    <property type="match status" value="1"/>
</dbReference>
<accession>A0A1L9S1Z1</accession>
<dbReference type="VEuPathDB" id="FungiDB:ASPWEDRAFT_34696"/>
<dbReference type="EMBL" id="KV878209">
    <property type="protein sequence ID" value="OJJ41198.1"/>
    <property type="molecule type" value="Genomic_DNA"/>
</dbReference>
<evidence type="ECO:0000256" key="1">
    <source>
        <dbReference type="SAM" id="MobiDB-lite"/>
    </source>
</evidence>
<gene>
    <name evidence="3" type="ORF">ASPWEDRAFT_34696</name>
</gene>
<keyword evidence="2" id="KW-0812">Transmembrane</keyword>
<organism evidence="3 4">
    <name type="scientific">Aspergillus wentii DTO 134E9</name>
    <dbReference type="NCBI Taxonomy" id="1073089"/>
    <lineage>
        <taxon>Eukaryota</taxon>
        <taxon>Fungi</taxon>
        <taxon>Dikarya</taxon>
        <taxon>Ascomycota</taxon>
        <taxon>Pezizomycotina</taxon>
        <taxon>Eurotiomycetes</taxon>
        <taxon>Eurotiomycetidae</taxon>
        <taxon>Eurotiales</taxon>
        <taxon>Aspergillaceae</taxon>
        <taxon>Aspergillus</taxon>
        <taxon>Aspergillus subgen. Cremei</taxon>
    </lineage>
</organism>
<keyword evidence="2" id="KW-1133">Transmembrane helix</keyword>
<feature type="transmembrane region" description="Helical" evidence="2">
    <location>
        <begin position="27"/>
        <end position="45"/>
    </location>
</feature>
<dbReference type="AlphaFoldDB" id="A0A1L9S1Z1"/>
<dbReference type="OrthoDB" id="5363290at2759"/>
<evidence type="ECO:0008006" key="5">
    <source>
        <dbReference type="Google" id="ProtNLM"/>
    </source>
</evidence>
<evidence type="ECO:0000256" key="2">
    <source>
        <dbReference type="SAM" id="Phobius"/>
    </source>
</evidence>
<name>A0A1L9S1Z1_ASPWE</name>
<feature type="region of interest" description="Disordered" evidence="1">
    <location>
        <begin position="174"/>
        <end position="207"/>
    </location>
</feature>
<dbReference type="Proteomes" id="UP000184383">
    <property type="component" value="Unassembled WGS sequence"/>
</dbReference>
<proteinExistence type="predicted"/>
<evidence type="ECO:0000313" key="3">
    <source>
        <dbReference type="EMBL" id="OJJ41198.1"/>
    </source>
</evidence>
<keyword evidence="2" id="KW-0472">Membrane</keyword>
<evidence type="ECO:0000313" key="4">
    <source>
        <dbReference type="Proteomes" id="UP000184383"/>
    </source>
</evidence>
<feature type="transmembrane region" description="Helical" evidence="2">
    <location>
        <begin position="132"/>
        <end position="154"/>
    </location>
</feature>
<dbReference type="PANTHER" id="PTHR42083">
    <property type="entry name" value="MARVEL DOMAIN-CONTAINING PROTEIN"/>
    <property type="match status" value="1"/>
</dbReference>
<sequence>MSPNRSSYIRCPSNQDGNVFQLSFSTVLRALQAIFAFVTMALYGIDLQHASAVHNRADSSWIYAEMVACISVVICIAHCIFTPKRGVWFIFDFVMVVLWAAQSGLFGIMYIGNHESDDKDFTLSVQRMKAAAGINLVNMVLWCIAAVYGIVCVCSCKRRTKKVDEEKDIERGVEERIQEKPEKEMSKEKEMLKEKEEKMERPPSYES</sequence>
<dbReference type="GeneID" id="63749917"/>
<reference evidence="4" key="1">
    <citation type="journal article" date="2017" name="Genome Biol.">
        <title>Comparative genomics reveals high biological diversity and specific adaptations in the industrially and medically important fungal genus Aspergillus.</title>
        <authorList>
            <person name="de Vries R.P."/>
            <person name="Riley R."/>
            <person name="Wiebenga A."/>
            <person name="Aguilar-Osorio G."/>
            <person name="Amillis S."/>
            <person name="Uchima C.A."/>
            <person name="Anderluh G."/>
            <person name="Asadollahi M."/>
            <person name="Askin M."/>
            <person name="Barry K."/>
            <person name="Battaglia E."/>
            <person name="Bayram O."/>
            <person name="Benocci T."/>
            <person name="Braus-Stromeyer S.A."/>
            <person name="Caldana C."/>
            <person name="Canovas D."/>
            <person name="Cerqueira G.C."/>
            <person name="Chen F."/>
            <person name="Chen W."/>
            <person name="Choi C."/>
            <person name="Clum A."/>
            <person name="Dos Santos R.A."/>
            <person name="Damasio A.R."/>
            <person name="Diallinas G."/>
            <person name="Emri T."/>
            <person name="Fekete E."/>
            <person name="Flipphi M."/>
            <person name="Freyberg S."/>
            <person name="Gallo A."/>
            <person name="Gournas C."/>
            <person name="Habgood R."/>
            <person name="Hainaut M."/>
            <person name="Harispe M.L."/>
            <person name="Henrissat B."/>
            <person name="Hilden K.S."/>
            <person name="Hope R."/>
            <person name="Hossain A."/>
            <person name="Karabika E."/>
            <person name="Karaffa L."/>
            <person name="Karanyi Z."/>
            <person name="Krasevec N."/>
            <person name="Kuo A."/>
            <person name="Kusch H."/>
            <person name="LaButti K."/>
            <person name="Lagendijk E.L."/>
            <person name="Lapidus A."/>
            <person name="Levasseur A."/>
            <person name="Lindquist E."/>
            <person name="Lipzen A."/>
            <person name="Logrieco A.F."/>
            <person name="MacCabe A."/>
            <person name="Maekelae M.R."/>
            <person name="Malavazi I."/>
            <person name="Melin P."/>
            <person name="Meyer V."/>
            <person name="Mielnichuk N."/>
            <person name="Miskei M."/>
            <person name="Molnar A.P."/>
            <person name="Mule G."/>
            <person name="Ngan C.Y."/>
            <person name="Orejas M."/>
            <person name="Orosz E."/>
            <person name="Ouedraogo J.P."/>
            <person name="Overkamp K.M."/>
            <person name="Park H.-S."/>
            <person name="Perrone G."/>
            <person name="Piumi F."/>
            <person name="Punt P.J."/>
            <person name="Ram A.F."/>
            <person name="Ramon A."/>
            <person name="Rauscher S."/>
            <person name="Record E."/>
            <person name="Riano-Pachon D.M."/>
            <person name="Robert V."/>
            <person name="Roehrig J."/>
            <person name="Ruller R."/>
            <person name="Salamov A."/>
            <person name="Salih N.S."/>
            <person name="Samson R.A."/>
            <person name="Sandor E."/>
            <person name="Sanguinetti M."/>
            <person name="Schuetze T."/>
            <person name="Sepcic K."/>
            <person name="Shelest E."/>
            <person name="Sherlock G."/>
            <person name="Sophianopoulou V."/>
            <person name="Squina F.M."/>
            <person name="Sun H."/>
            <person name="Susca A."/>
            <person name="Todd R.B."/>
            <person name="Tsang A."/>
            <person name="Unkles S.E."/>
            <person name="van de Wiele N."/>
            <person name="van Rossen-Uffink D."/>
            <person name="Oliveira J.V."/>
            <person name="Vesth T.C."/>
            <person name="Visser J."/>
            <person name="Yu J.-H."/>
            <person name="Zhou M."/>
            <person name="Andersen M.R."/>
            <person name="Archer D.B."/>
            <person name="Baker S.E."/>
            <person name="Benoit I."/>
            <person name="Brakhage A.A."/>
            <person name="Braus G.H."/>
            <person name="Fischer R."/>
            <person name="Frisvad J.C."/>
            <person name="Goldman G.H."/>
            <person name="Houbraken J."/>
            <person name="Oakley B."/>
            <person name="Pocsi I."/>
            <person name="Scazzocchio C."/>
            <person name="Seiboth B."/>
            <person name="vanKuyk P.A."/>
            <person name="Wortman J."/>
            <person name="Dyer P.S."/>
            <person name="Grigoriev I.V."/>
        </authorList>
    </citation>
    <scope>NUCLEOTIDE SEQUENCE [LARGE SCALE GENOMIC DNA]</scope>
    <source>
        <strain evidence="4">DTO 134E9</strain>
    </source>
</reference>